<name>A0ABY4VHH7_9GAMM</name>
<sequence length="139" mass="16250">MSTRQPSLKTLVFWIILLLTYVVTLYLPESEPFWKTILITTALIYLATNRKKFQQPIIEDPVSHVRFDGEFIFIGDHSIKRSEIRKVAIDSVKDRGYFSLPYNQISPGEIPEFIFPSSKFTSFRAHLQKEFDTNVEFIT</sequence>
<feature type="transmembrane region" description="Helical" evidence="1">
    <location>
        <begin position="7"/>
        <end position="27"/>
    </location>
</feature>
<evidence type="ECO:0000313" key="3">
    <source>
        <dbReference type="Proteomes" id="UP001055658"/>
    </source>
</evidence>
<evidence type="ECO:0000313" key="2">
    <source>
        <dbReference type="EMBL" id="USD21902.1"/>
    </source>
</evidence>
<protein>
    <recommendedName>
        <fullName evidence="4">YcxB-like protein domain-containing protein</fullName>
    </recommendedName>
</protein>
<organism evidence="2 3">
    <name type="scientific">Microbulbifer variabilis</name>
    <dbReference type="NCBI Taxonomy" id="266805"/>
    <lineage>
        <taxon>Bacteria</taxon>
        <taxon>Pseudomonadati</taxon>
        <taxon>Pseudomonadota</taxon>
        <taxon>Gammaproteobacteria</taxon>
        <taxon>Cellvibrionales</taxon>
        <taxon>Microbulbiferaceae</taxon>
        <taxon>Microbulbifer</taxon>
    </lineage>
</organism>
<evidence type="ECO:0008006" key="4">
    <source>
        <dbReference type="Google" id="ProtNLM"/>
    </source>
</evidence>
<keyword evidence="3" id="KW-1185">Reference proteome</keyword>
<accession>A0ABY4VHH7</accession>
<keyword evidence="1" id="KW-0812">Transmembrane</keyword>
<keyword evidence="1" id="KW-1133">Transmembrane helix</keyword>
<dbReference type="Proteomes" id="UP001055658">
    <property type="component" value="Chromosome"/>
</dbReference>
<proteinExistence type="predicted"/>
<gene>
    <name evidence="2" type="ORF">MJO52_01810</name>
</gene>
<dbReference type="RefSeq" id="WP_252084296.1">
    <property type="nucleotide sequence ID" value="NZ_CP092418.1"/>
</dbReference>
<dbReference type="EMBL" id="CP092418">
    <property type="protein sequence ID" value="USD21902.1"/>
    <property type="molecule type" value="Genomic_DNA"/>
</dbReference>
<evidence type="ECO:0000256" key="1">
    <source>
        <dbReference type="SAM" id="Phobius"/>
    </source>
</evidence>
<reference evidence="2" key="1">
    <citation type="submission" date="2022-02" db="EMBL/GenBank/DDBJ databases">
        <title>Coral-associated bacteria.</title>
        <authorList>
            <person name="Tang K."/>
            <person name="Wang X."/>
        </authorList>
    </citation>
    <scope>NUCLEOTIDE SEQUENCE</scope>
    <source>
        <strain evidence="2">SCSIO 43006</strain>
    </source>
</reference>
<keyword evidence="1" id="KW-0472">Membrane</keyword>